<dbReference type="EMBL" id="LGRX02033384">
    <property type="protein sequence ID" value="KAK3241496.1"/>
    <property type="molecule type" value="Genomic_DNA"/>
</dbReference>
<evidence type="ECO:0000256" key="1">
    <source>
        <dbReference type="SAM" id="MobiDB-lite"/>
    </source>
</evidence>
<sequence length="220" mass="23551">MPDRPGDAVKAEKGRNSLDVAAVLCKGKLQQVLIKSRLAKARIAERKEREKRNFERRYSTDAHLVVQLGGTMDNLPKIESSDDTIASNAGEDKNGADDNDDDDDEDDDDGHDDGGAQHDGKENSGTQVEHDGEAVRGDGAKMAKASRHKEQADQTSSKACSTEAPGGHFTPYASKGITGASTNRDAAHQDFGHIETAMDNLQAEMSGLSVSMSEGPPEFV</sequence>
<protein>
    <submittedName>
        <fullName evidence="2">Uncharacterized protein</fullName>
    </submittedName>
</protein>
<feature type="region of interest" description="Disordered" evidence="1">
    <location>
        <begin position="46"/>
        <end position="180"/>
    </location>
</feature>
<feature type="compositionally biased region" description="Acidic residues" evidence="1">
    <location>
        <begin position="97"/>
        <end position="111"/>
    </location>
</feature>
<feature type="compositionally biased region" description="Basic and acidic residues" evidence="1">
    <location>
        <begin position="112"/>
        <end position="141"/>
    </location>
</feature>
<dbReference type="Proteomes" id="UP001190700">
    <property type="component" value="Unassembled WGS sequence"/>
</dbReference>
<reference evidence="2 3" key="1">
    <citation type="journal article" date="2015" name="Genome Biol. Evol.">
        <title>Comparative Genomics of a Bacterivorous Green Alga Reveals Evolutionary Causalities and Consequences of Phago-Mixotrophic Mode of Nutrition.</title>
        <authorList>
            <person name="Burns J.A."/>
            <person name="Paasch A."/>
            <person name="Narechania A."/>
            <person name="Kim E."/>
        </authorList>
    </citation>
    <scope>NUCLEOTIDE SEQUENCE [LARGE SCALE GENOMIC DNA]</scope>
    <source>
        <strain evidence="2 3">PLY_AMNH</strain>
    </source>
</reference>
<proteinExistence type="predicted"/>
<dbReference type="AlphaFoldDB" id="A0AAE0BRL2"/>
<accession>A0AAE0BRL2</accession>
<organism evidence="2 3">
    <name type="scientific">Cymbomonas tetramitiformis</name>
    <dbReference type="NCBI Taxonomy" id="36881"/>
    <lineage>
        <taxon>Eukaryota</taxon>
        <taxon>Viridiplantae</taxon>
        <taxon>Chlorophyta</taxon>
        <taxon>Pyramimonadophyceae</taxon>
        <taxon>Pyramimonadales</taxon>
        <taxon>Pyramimonadaceae</taxon>
        <taxon>Cymbomonas</taxon>
    </lineage>
</organism>
<evidence type="ECO:0000313" key="2">
    <source>
        <dbReference type="EMBL" id="KAK3241496.1"/>
    </source>
</evidence>
<comment type="caution">
    <text evidence="2">The sequence shown here is derived from an EMBL/GenBank/DDBJ whole genome shotgun (WGS) entry which is preliminary data.</text>
</comment>
<evidence type="ECO:0000313" key="3">
    <source>
        <dbReference type="Proteomes" id="UP001190700"/>
    </source>
</evidence>
<keyword evidence="3" id="KW-1185">Reference proteome</keyword>
<feature type="compositionally biased region" description="Basic and acidic residues" evidence="1">
    <location>
        <begin position="46"/>
        <end position="60"/>
    </location>
</feature>
<gene>
    <name evidence="2" type="ORF">CYMTET_48746</name>
</gene>
<name>A0AAE0BRL2_9CHLO</name>